<gene>
    <name evidence="2" type="ORF">M501DRAFT_1003604</name>
</gene>
<feature type="signal peptide" evidence="1">
    <location>
        <begin position="1"/>
        <end position="27"/>
    </location>
</feature>
<dbReference type="Proteomes" id="UP000799429">
    <property type="component" value="Unassembled WGS sequence"/>
</dbReference>
<evidence type="ECO:0000313" key="3">
    <source>
        <dbReference type="Proteomes" id="UP000799429"/>
    </source>
</evidence>
<evidence type="ECO:0000313" key="2">
    <source>
        <dbReference type="EMBL" id="KAF2839055.1"/>
    </source>
</evidence>
<protein>
    <recommendedName>
        <fullName evidence="4">Vacuolar protein sorting-associated protein 62</fullName>
    </recommendedName>
</protein>
<accession>A0A9P4VR60</accession>
<organism evidence="2 3">
    <name type="scientific">Patellaria atrata CBS 101060</name>
    <dbReference type="NCBI Taxonomy" id="1346257"/>
    <lineage>
        <taxon>Eukaryota</taxon>
        <taxon>Fungi</taxon>
        <taxon>Dikarya</taxon>
        <taxon>Ascomycota</taxon>
        <taxon>Pezizomycotina</taxon>
        <taxon>Dothideomycetes</taxon>
        <taxon>Dothideomycetes incertae sedis</taxon>
        <taxon>Patellariales</taxon>
        <taxon>Patellariaceae</taxon>
        <taxon>Patellaria</taxon>
    </lineage>
</organism>
<dbReference type="InterPro" id="IPR009291">
    <property type="entry name" value="Vps62"/>
</dbReference>
<dbReference type="OrthoDB" id="188042at2759"/>
<evidence type="ECO:0008006" key="4">
    <source>
        <dbReference type="Google" id="ProtNLM"/>
    </source>
</evidence>
<reference evidence="2" key="1">
    <citation type="journal article" date="2020" name="Stud. Mycol.">
        <title>101 Dothideomycetes genomes: a test case for predicting lifestyles and emergence of pathogens.</title>
        <authorList>
            <person name="Haridas S."/>
            <person name="Albert R."/>
            <person name="Binder M."/>
            <person name="Bloem J."/>
            <person name="Labutti K."/>
            <person name="Salamov A."/>
            <person name="Andreopoulos B."/>
            <person name="Baker S."/>
            <person name="Barry K."/>
            <person name="Bills G."/>
            <person name="Bluhm B."/>
            <person name="Cannon C."/>
            <person name="Castanera R."/>
            <person name="Culley D."/>
            <person name="Daum C."/>
            <person name="Ezra D."/>
            <person name="Gonzalez J."/>
            <person name="Henrissat B."/>
            <person name="Kuo A."/>
            <person name="Liang C."/>
            <person name="Lipzen A."/>
            <person name="Lutzoni F."/>
            <person name="Magnuson J."/>
            <person name="Mondo S."/>
            <person name="Nolan M."/>
            <person name="Ohm R."/>
            <person name="Pangilinan J."/>
            <person name="Park H.-J."/>
            <person name="Ramirez L."/>
            <person name="Alfaro M."/>
            <person name="Sun H."/>
            <person name="Tritt A."/>
            <person name="Yoshinaga Y."/>
            <person name="Zwiers L.-H."/>
            <person name="Turgeon B."/>
            <person name="Goodwin S."/>
            <person name="Spatafora J."/>
            <person name="Crous P."/>
            <person name="Grigoriev I."/>
        </authorList>
    </citation>
    <scope>NUCLEOTIDE SEQUENCE</scope>
    <source>
        <strain evidence="2">CBS 101060</strain>
    </source>
</reference>
<dbReference type="EMBL" id="MU006095">
    <property type="protein sequence ID" value="KAF2839055.1"/>
    <property type="molecule type" value="Genomic_DNA"/>
</dbReference>
<dbReference type="PANTHER" id="PTHR48174:SF5">
    <property type="entry name" value="VACUOLAR PROTEIN SORTING-ASSOCIATED PROTEIN 62"/>
    <property type="match status" value="1"/>
</dbReference>
<sequence>MVSNTFLRSLSVLAAIVSTSLFDSVNAAPVVEKRVPAGVPDYVVKYAPLVHLHSADPFFPSSPATHLTHSVPQINFTTIPSYPQPLTLSNLNALNNLGGDQIYLTSTDDPTVGPAWIKGERPDAAGKTQSVTSVVIINDKGNGDLDAFYMYFYSWNWGGIVELINQNLGNHVGDWEHNMVRFKNGVPQWIWYSQHANGQCFAYNAVQKSGIRPLAFSANGSHAHYALPGPHDHTIPNLNLPLPNGVLVDHTDAGPLYDPIPSSYYYTYNPASDSFTGFDGAPTAFLEFVGKWGDKEYPKTDKRQKDFFGFKKYGGGPTGPRDKQLNRKDCCPDNGNLCIQRRILVPRDS</sequence>
<feature type="chain" id="PRO_5040247591" description="Vacuolar protein sorting-associated protein 62" evidence="1">
    <location>
        <begin position="28"/>
        <end position="349"/>
    </location>
</feature>
<proteinExistence type="predicted"/>
<dbReference type="AlphaFoldDB" id="A0A9P4VR60"/>
<keyword evidence="3" id="KW-1185">Reference proteome</keyword>
<name>A0A9P4VR60_9PEZI</name>
<comment type="caution">
    <text evidence="2">The sequence shown here is derived from an EMBL/GenBank/DDBJ whole genome shotgun (WGS) entry which is preliminary data.</text>
</comment>
<keyword evidence="1" id="KW-0732">Signal</keyword>
<evidence type="ECO:0000256" key="1">
    <source>
        <dbReference type="SAM" id="SignalP"/>
    </source>
</evidence>
<dbReference type="Pfam" id="PF06101">
    <property type="entry name" value="Vps62"/>
    <property type="match status" value="1"/>
</dbReference>
<dbReference type="PANTHER" id="PTHR48174">
    <property type="entry name" value="DUF946 FAMILY PROTEIN"/>
    <property type="match status" value="1"/>
</dbReference>